<gene>
    <name evidence="1" type="ORF">SLAV_22120</name>
</gene>
<reference evidence="1 2" key="1">
    <citation type="submission" date="2017-11" db="EMBL/GenBank/DDBJ databases">
        <title>Complete genome sequence of Streptomyces lavendulae subsp. lavendulae CCM 3239 (formerly 'Streptomyces aureofaciens CCM 3239'), the producer of the angucycline-type antibiotic auricin.</title>
        <authorList>
            <person name="Busche T."/>
            <person name="Novakova R."/>
            <person name="Al'Dilaimi A."/>
            <person name="Homerova D."/>
            <person name="Feckova L."/>
            <person name="Rezuchova B."/>
            <person name="Mingyar E."/>
            <person name="Csolleiova D."/>
            <person name="Bekeova C."/>
            <person name="Winkler A."/>
            <person name="Sevcikova B."/>
            <person name="Kalinowski J."/>
            <person name="Kormanec J."/>
            <person name="Ruckert C."/>
        </authorList>
    </citation>
    <scope>NUCLEOTIDE SEQUENCE [LARGE SCALE GENOMIC DNA]</scope>
    <source>
        <strain evidence="1 2">CCM 3239</strain>
    </source>
</reference>
<dbReference type="Proteomes" id="UP000231791">
    <property type="component" value="Chromosome"/>
</dbReference>
<dbReference type="AlphaFoldDB" id="A0A2K8PJF2"/>
<dbReference type="GeneID" id="49385450"/>
<dbReference type="OrthoDB" id="3873198at2"/>
<sequence length="146" mass="15229">MRTPARRMAFSAFSALAATALFAAPAAATVYQQAVVVGADAEIARDGAITLHGAYRCETASPGGATQIRVTVAQKDSGRLSIGTGAVCDGAAHEWKVRAPQYGAGLHPGRAVATVELQEVHLHGLMPRAVDTVAADSRDIEIHEQR</sequence>
<dbReference type="EMBL" id="CP024985">
    <property type="protein sequence ID" value="ATZ26240.1"/>
    <property type="molecule type" value="Genomic_DNA"/>
</dbReference>
<name>A0A2K8PJF2_STRLA</name>
<protein>
    <submittedName>
        <fullName evidence="1">Uncharacterized protein</fullName>
    </submittedName>
</protein>
<evidence type="ECO:0000313" key="2">
    <source>
        <dbReference type="Proteomes" id="UP000231791"/>
    </source>
</evidence>
<dbReference type="Pfam" id="PF19816">
    <property type="entry name" value="DUF6299"/>
    <property type="match status" value="1"/>
</dbReference>
<evidence type="ECO:0000313" key="1">
    <source>
        <dbReference type="EMBL" id="ATZ26240.1"/>
    </source>
</evidence>
<organism evidence="1 2">
    <name type="scientific">Streptomyces lavendulae subsp. lavendulae</name>
    <dbReference type="NCBI Taxonomy" id="58340"/>
    <lineage>
        <taxon>Bacteria</taxon>
        <taxon>Bacillati</taxon>
        <taxon>Actinomycetota</taxon>
        <taxon>Actinomycetes</taxon>
        <taxon>Kitasatosporales</taxon>
        <taxon>Streptomycetaceae</taxon>
        <taxon>Streptomyces</taxon>
    </lineage>
</organism>
<proteinExistence type="predicted"/>
<accession>A0A2K8PJF2</accession>
<dbReference type="InterPro" id="IPR046266">
    <property type="entry name" value="DUF6299"/>
</dbReference>
<dbReference type="RefSeq" id="WP_158740864.1">
    <property type="nucleotide sequence ID" value="NZ_CP024985.1"/>
</dbReference>
<dbReference type="KEGG" id="slx:SLAV_22120"/>
<keyword evidence="2" id="KW-1185">Reference proteome</keyword>